<feature type="region of interest" description="Disordered" evidence="2">
    <location>
        <begin position="1"/>
        <end position="62"/>
    </location>
</feature>
<dbReference type="AlphaFoldDB" id="A0A6A6SVT6"/>
<evidence type="ECO:0000313" key="3">
    <source>
        <dbReference type="EMBL" id="KAF2650703.1"/>
    </source>
</evidence>
<accession>A0A6A6SVT6</accession>
<evidence type="ECO:0000313" key="4">
    <source>
        <dbReference type="Proteomes" id="UP000799324"/>
    </source>
</evidence>
<feature type="coiled-coil region" evidence="1">
    <location>
        <begin position="236"/>
        <end position="277"/>
    </location>
</feature>
<dbReference type="Proteomes" id="UP000799324">
    <property type="component" value="Unassembled WGS sequence"/>
</dbReference>
<feature type="region of interest" description="Disordered" evidence="2">
    <location>
        <begin position="559"/>
        <end position="594"/>
    </location>
</feature>
<gene>
    <name evidence="3" type="ORF">K491DRAFT_119561</name>
</gene>
<dbReference type="EMBL" id="MU004446">
    <property type="protein sequence ID" value="KAF2650703.1"/>
    <property type="molecule type" value="Genomic_DNA"/>
</dbReference>
<feature type="compositionally biased region" description="Basic and acidic residues" evidence="2">
    <location>
        <begin position="1"/>
        <end position="10"/>
    </location>
</feature>
<feature type="coiled-coil region" evidence="1">
    <location>
        <begin position="348"/>
        <end position="383"/>
    </location>
</feature>
<keyword evidence="4" id="KW-1185">Reference proteome</keyword>
<protein>
    <submittedName>
        <fullName evidence="3">Uncharacterized protein</fullName>
    </submittedName>
</protein>
<proteinExistence type="predicted"/>
<evidence type="ECO:0000256" key="2">
    <source>
        <dbReference type="SAM" id="MobiDB-lite"/>
    </source>
</evidence>
<evidence type="ECO:0000256" key="1">
    <source>
        <dbReference type="SAM" id="Coils"/>
    </source>
</evidence>
<feature type="compositionally biased region" description="Basic residues" evidence="2">
    <location>
        <begin position="576"/>
        <end position="585"/>
    </location>
</feature>
<dbReference type="OrthoDB" id="5430054at2759"/>
<sequence>MSQRFWKDNLKSPFKSRKNPNAGGLHPSNGYGADLAESPTGHGDAKRAAQRAMGNVSPSPPTLPPFVPGVELSSLNGTIVNHSATIPSYRYTNDDTARQTFLPLQGDPAQEGALVKRTTNAAAEEMLAQSLEENSESESDSTGSARMASIARDRATLTPGSSSNPEVTLKSIIGHILHAGQSFDKLQGIDMNDAEGAVIHVLQAYAELATKRRRKKRHRLQKSTENNDPEYWRKMYKKSDREVENLKTQKKALIEENKRLKREKVELKNNMQSLRERTDGEVANMHLQLKAKNEEIGSQTQSHILHIQELHRRWQQAVNSAKAETAGAVLRERLNLQAQHREEITRANNESSRKLETTRSELNKLLEERRVAHEEVVKNLRQDIAERDLRAQEERDYLEQKAAEEKVEIIKLNETLTGALVHREHIKGLADSVLVARFSSLAVKLEGISNIDWNDGLRETWPYTEEELRAMSRNTRKLKQQMVLNTLWFALNEYIFSTPFRILGTQGRSLDTEWFERYSGSKYCYYVYEWFLTTYLYQVFPPPKAHDGLFLPKNARHGAIQPQNPISRGYRPRASCPRRRHRGGNHTKDRFRES</sequence>
<name>A0A6A6SVT6_9PLEO</name>
<reference evidence="3" key="1">
    <citation type="journal article" date="2020" name="Stud. Mycol.">
        <title>101 Dothideomycetes genomes: a test case for predicting lifestyles and emergence of pathogens.</title>
        <authorList>
            <person name="Haridas S."/>
            <person name="Albert R."/>
            <person name="Binder M."/>
            <person name="Bloem J."/>
            <person name="Labutti K."/>
            <person name="Salamov A."/>
            <person name="Andreopoulos B."/>
            <person name="Baker S."/>
            <person name="Barry K."/>
            <person name="Bills G."/>
            <person name="Bluhm B."/>
            <person name="Cannon C."/>
            <person name="Castanera R."/>
            <person name="Culley D."/>
            <person name="Daum C."/>
            <person name="Ezra D."/>
            <person name="Gonzalez J."/>
            <person name="Henrissat B."/>
            <person name="Kuo A."/>
            <person name="Liang C."/>
            <person name="Lipzen A."/>
            <person name="Lutzoni F."/>
            <person name="Magnuson J."/>
            <person name="Mondo S."/>
            <person name="Nolan M."/>
            <person name="Ohm R."/>
            <person name="Pangilinan J."/>
            <person name="Park H.-J."/>
            <person name="Ramirez L."/>
            <person name="Alfaro M."/>
            <person name="Sun H."/>
            <person name="Tritt A."/>
            <person name="Yoshinaga Y."/>
            <person name="Zwiers L.-H."/>
            <person name="Turgeon B."/>
            <person name="Goodwin S."/>
            <person name="Spatafora J."/>
            <person name="Crous P."/>
            <person name="Grigoriev I."/>
        </authorList>
    </citation>
    <scope>NUCLEOTIDE SEQUENCE</scope>
    <source>
        <strain evidence="3">CBS 122681</strain>
    </source>
</reference>
<keyword evidence="1" id="KW-0175">Coiled coil</keyword>
<organism evidence="3 4">
    <name type="scientific">Lophiostoma macrostomum CBS 122681</name>
    <dbReference type="NCBI Taxonomy" id="1314788"/>
    <lineage>
        <taxon>Eukaryota</taxon>
        <taxon>Fungi</taxon>
        <taxon>Dikarya</taxon>
        <taxon>Ascomycota</taxon>
        <taxon>Pezizomycotina</taxon>
        <taxon>Dothideomycetes</taxon>
        <taxon>Pleosporomycetidae</taxon>
        <taxon>Pleosporales</taxon>
        <taxon>Lophiostomataceae</taxon>
        <taxon>Lophiostoma</taxon>
    </lineage>
</organism>